<evidence type="ECO:0000313" key="2">
    <source>
        <dbReference type="EMBL" id="KAK2145429.1"/>
    </source>
</evidence>
<name>A0AAD9J328_9ANNE</name>
<comment type="caution">
    <text evidence="2">The sequence shown here is derived from an EMBL/GenBank/DDBJ whole genome shotgun (WGS) entry which is preliminary data.</text>
</comment>
<organism evidence="2 3">
    <name type="scientific">Paralvinella palmiformis</name>
    <dbReference type="NCBI Taxonomy" id="53620"/>
    <lineage>
        <taxon>Eukaryota</taxon>
        <taxon>Metazoa</taxon>
        <taxon>Spiralia</taxon>
        <taxon>Lophotrochozoa</taxon>
        <taxon>Annelida</taxon>
        <taxon>Polychaeta</taxon>
        <taxon>Sedentaria</taxon>
        <taxon>Canalipalpata</taxon>
        <taxon>Terebellida</taxon>
        <taxon>Terebelliformia</taxon>
        <taxon>Alvinellidae</taxon>
        <taxon>Paralvinella</taxon>
    </lineage>
</organism>
<dbReference type="Proteomes" id="UP001208570">
    <property type="component" value="Unassembled WGS sequence"/>
</dbReference>
<evidence type="ECO:0000313" key="3">
    <source>
        <dbReference type="Proteomes" id="UP001208570"/>
    </source>
</evidence>
<sequence>MSKDPSKYDEYKSLRNDVKKAVDRDKPTLLDSAGFQYARKVDKRRPDVTWRCHVRGTKAMTCKATVMEKHGDFTRGSLPHAYNPAPGRGASADKGPSHQAGVGFGRRDRGRGTSMERLSWLKNHFPNYKRPCIYPILYVAEAKPTGIRHHDQPRQDGL</sequence>
<accession>A0AAD9J328</accession>
<evidence type="ECO:0008006" key="4">
    <source>
        <dbReference type="Google" id="ProtNLM"/>
    </source>
</evidence>
<gene>
    <name evidence="2" type="ORF">LSH36_682g01083</name>
</gene>
<proteinExistence type="predicted"/>
<protein>
    <recommendedName>
        <fullName evidence="4">FLYWCH-type domain-containing protein</fullName>
    </recommendedName>
</protein>
<evidence type="ECO:0000256" key="1">
    <source>
        <dbReference type="SAM" id="MobiDB-lite"/>
    </source>
</evidence>
<feature type="region of interest" description="Disordered" evidence="1">
    <location>
        <begin position="73"/>
        <end position="110"/>
    </location>
</feature>
<dbReference type="AlphaFoldDB" id="A0AAD9J328"/>
<reference evidence="2" key="1">
    <citation type="journal article" date="2023" name="Mol. Biol. Evol.">
        <title>Third-Generation Sequencing Reveals the Adaptive Role of the Epigenome in Three Deep-Sea Polychaetes.</title>
        <authorList>
            <person name="Perez M."/>
            <person name="Aroh O."/>
            <person name="Sun Y."/>
            <person name="Lan Y."/>
            <person name="Juniper S.K."/>
            <person name="Young C.R."/>
            <person name="Angers B."/>
            <person name="Qian P.Y."/>
        </authorList>
    </citation>
    <scope>NUCLEOTIDE SEQUENCE</scope>
    <source>
        <strain evidence="2">P08H-3</strain>
    </source>
</reference>
<keyword evidence="3" id="KW-1185">Reference proteome</keyword>
<dbReference type="EMBL" id="JAODUP010000682">
    <property type="protein sequence ID" value="KAK2145429.1"/>
    <property type="molecule type" value="Genomic_DNA"/>
</dbReference>